<name>A0A8J2L4W9_9HEXA</name>
<evidence type="ECO:0000313" key="2">
    <source>
        <dbReference type="EMBL" id="CAG7828835.1"/>
    </source>
</evidence>
<dbReference type="InterPro" id="IPR001810">
    <property type="entry name" value="F-box_dom"/>
</dbReference>
<dbReference type="EMBL" id="CAJVCH010549096">
    <property type="protein sequence ID" value="CAG7828835.1"/>
    <property type="molecule type" value="Genomic_DNA"/>
</dbReference>
<dbReference type="Proteomes" id="UP000708208">
    <property type="component" value="Unassembled WGS sequence"/>
</dbReference>
<keyword evidence="3" id="KW-1185">Reference proteome</keyword>
<comment type="caution">
    <text evidence="2">The sequence shown here is derived from an EMBL/GenBank/DDBJ whole genome shotgun (WGS) entry which is preliminary data.</text>
</comment>
<proteinExistence type="predicted"/>
<reference evidence="2" key="1">
    <citation type="submission" date="2021-06" db="EMBL/GenBank/DDBJ databases">
        <authorList>
            <person name="Hodson N. C."/>
            <person name="Mongue J. A."/>
            <person name="Jaron S. K."/>
        </authorList>
    </citation>
    <scope>NUCLEOTIDE SEQUENCE</scope>
</reference>
<sequence length="480" mass="55214">MGFYHLPVEIVSFIFELLDNQSKLQSRLVCKEWTCLLDSHNLAHNVVLRNKTFKYVKNLKSSSSCKHFKKLVVRGFSADISKLAKTKSRSPLALSPEKLVFERHRSRLPKTCLEENVSALIRLNPDISSLVFTPGSLNSIQSLRVRGLVLGHLKHLQISVSLYGDSESVLLETLTRIKMPSLTDLQLEAGIYNLNNFVNDQTFIELVKFLIAVRSGVKKLKLRHVLSSRFDWHLMLLPLTLARALPQAELDTLIDELASIQVEELSLMFIPRDGILDYGLGLELLRCQTNLKKFHMEIFPGRDSHDFKICTKSAILKNTETLQSLEVSCNGYGDRCWLLANYIDELWQALNYCRVLETLDLASFWIRRLLFPWPETIKHLMLGIIKPNILSDLKPALPRLETLLFNGFAHEDPPDFDSIPRHLLVLLSSRSLKMIKWRAEDENLDALNDNPELHILRSYELSRYDRKYDFITVTKIPIIP</sequence>
<dbReference type="AlphaFoldDB" id="A0A8J2L4W9"/>
<evidence type="ECO:0000313" key="3">
    <source>
        <dbReference type="Proteomes" id="UP000708208"/>
    </source>
</evidence>
<dbReference type="Pfam" id="PF12937">
    <property type="entry name" value="F-box-like"/>
    <property type="match status" value="1"/>
</dbReference>
<dbReference type="SMART" id="SM00256">
    <property type="entry name" value="FBOX"/>
    <property type="match status" value="1"/>
</dbReference>
<organism evidence="2 3">
    <name type="scientific">Allacma fusca</name>
    <dbReference type="NCBI Taxonomy" id="39272"/>
    <lineage>
        <taxon>Eukaryota</taxon>
        <taxon>Metazoa</taxon>
        <taxon>Ecdysozoa</taxon>
        <taxon>Arthropoda</taxon>
        <taxon>Hexapoda</taxon>
        <taxon>Collembola</taxon>
        <taxon>Symphypleona</taxon>
        <taxon>Sminthuridae</taxon>
        <taxon>Allacma</taxon>
    </lineage>
</organism>
<feature type="domain" description="F-box" evidence="1">
    <location>
        <begin position="1"/>
        <end position="46"/>
    </location>
</feature>
<evidence type="ECO:0000259" key="1">
    <source>
        <dbReference type="PROSITE" id="PS50181"/>
    </source>
</evidence>
<gene>
    <name evidence="2" type="ORF">AFUS01_LOCUS38734</name>
</gene>
<protein>
    <recommendedName>
        <fullName evidence="1">F-box domain-containing protein</fullName>
    </recommendedName>
</protein>
<accession>A0A8J2L4W9</accession>
<dbReference type="PROSITE" id="PS50181">
    <property type="entry name" value="FBOX"/>
    <property type="match status" value="1"/>
</dbReference>